<accession>A0A5B7D2I7</accession>
<dbReference type="AlphaFoldDB" id="A0A5B7D2I7"/>
<protein>
    <submittedName>
        <fullName evidence="1">Uncharacterized protein</fullName>
    </submittedName>
</protein>
<organism evidence="1 2">
    <name type="scientific">Portunus trituberculatus</name>
    <name type="common">Swimming crab</name>
    <name type="synonym">Neptunus trituberculatus</name>
    <dbReference type="NCBI Taxonomy" id="210409"/>
    <lineage>
        <taxon>Eukaryota</taxon>
        <taxon>Metazoa</taxon>
        <taxon>Ecdysozoa</taxon>
        <taxon>Arthropoda</taxon>
        <taxon>Crustacea</taxon>
        <taxon>Multicrustacea</taxon>
        <taxon>Malacostraca</taxon>
        <taxon>Eumalacostraca</taxon>
        <taxon>Eucarida</taxon>
        <taxon>Decapoda</taxon>
        <taxon>Pleocyemata</taxon>
        <taxon>Brachyura</taxon>
        <taxon>Eubrachyura</taxon>
        <taxon>Portunoidea</taxon>
        <taxon>Portunidae</taxon>
        <taxon>Portuninae</taxon>
        <taxon>Portunus</taxon>
    </lineage>
</organism>
<dbReference type="EMBL" id="VSRR010000373">
    <property type="protein sequence ID" value="MPC14706.1"/>
    <property type="molecule type" value="Genomic_DNA"/>
</dbReference>
<evidence type="ECO:0000313" key="2">
    <source>
        <dbReference type="Proteomes" id="UP000324222"/>
    </source>
</evidence>
<keyword evidence="2" id="KW-1185">Reference proteome</keyword>
<name>A0A5B7D2I7_PORTR</name>
<dbReference type="Proteomes" id="UP000324222">
    <property type="component" value="Unassembled WGS sequence"/>
</dbReference>
<proteinExistence type="predicted"/>
<comment type="caution">
    <text evidence="1">The sequence shown here is derived from an EMBL/GenBank/DDBJ whole genome shotgun (WGS) entry which is preliminary data.</text>
</comment>
<evidence type="ECO:0000313" key="1">
    <source>
        <dbReference type="EMBL" id="MPC14706.1"/>
    </source>
</evidence>
<reference evidence="1 2" key="1">
    <citation type="submission" date="2019-05" db="EMBL/GenBank/DDBJ databases">
        <title>Another draft genome of Portunus trituberculatus and its Hox gene families provides insights of decapod evolution.</title>
        <authorList>
            <person name="Jeong J.-H."/>
            <person name="Song I."/>
            <person name="Kim S."/>
            <person name="Choi T."/>
            <person name="Kim D."/>
            <person name="Ryu S."/>
            <person name="Kim W."/>
        </authorList>
    </citation>
    <scope>NUCLEOTIDE SEQUENCE [LARGE SCALE GENOMIC DNA]</scope>
    <source>
        <tissue evidence="1">Muscle</tissue>
    </source>
</reference>
<gene>
    <name evidence="1" type="ORF">E2C01_007477</name>
</gene>
<sequence length="76" mass="8261">MSMAASALPLFMYYPPKLMACSIMLFLTSTMSSGVAAAVAESPVFCSICRVRHGWLRLRPGMTWSRSVTRLGVTAS</sequence>